<dbReference type="STRING" id="1028.SAMN05661096_03483"/>
<dbReference type="SUPFAM" id="SSF109854">
    <property type="entry name" value="DinB/YfiT-like putative metalloenzymes"/>
    <property type="match status" value="1"/>
</dbReference>
<organism evidence="1 2">
    <name type="scientific">Marivirga sericea</name>
    <dbReference type="NCBI Taxonomy" id="1028"/>
    <lineage>
        <taxon>Bacteria</taxon>
        <taxon>Pseudomonadati</taxon>
        <taxon>Bacteroidota</taxon>
        <taxon>Cytophagia</taxon>
        <taxon>Cytophagales</taxon>
        <taxon>Marivirgaceae</taxon>
        <taxon>Marivirga</taxon>
    </lineage>
</organism>
<keyword evidence="2" id="KW-1185">Reference proteome</keyword>
<sequence length="165" mass="19594">MARPKDKADLLNLSKKNFELLMDFIECLSNEEQNTDFPKGTMNRNIRDVLMHLHHWHLMMFDWYVVGMKGDKPDMPAKGYTWKTTPELNRWIWEKYKATPLEDAKQNCKSSYEKVRSLIEKHTDEELFEKKRYKWTGTTSLGAYIVSATSSHYDWAIKLIKKAKK</sequence>
<dbReference type="PANTHER" id="PTHR40658:SF4">
    <property type="entry name" value="HYPOTHETICAL CYTOSOLIC PROTEIN"/>
    <property type="match status" value="1"/>
</dbReference>
<dbReference type="EMBL" id="FXAW01000008">
    <property type="protein sequence ID" value="SMG48494.1"/>
    <property type="molecule type" value="Genomic_DNA"/>
</dbReference>
<evidence type="ECO:0000313" key="1">
    <source>
        <dbReference type="EMBL" id="SMG48494.1"/>
    </source>
</evidence>
<dbReference type="RefSeq" id="WP_085518617.1">
    <property type="nucleotide sequence ID" value="NZ_FXAW01000008.1"/>
</dbReference>
<dbReference type="Proteomes" id="UP000193804">
    <property type="component" value="Unassembled WGS sequence"/>
</dbReference>
<dbReference type="Gene3D" id="1.20.120.450">
    <property type="entry name" value="dinb family like domain"/>
    <property type="match status" value="1"/>
</dbReference>
<dbReference type="Pfam" id="PF08020">
    <property type="entry name" value="DUF1706"/>
    <property type="match status" value="1"/>
</dbReference>
<reference evidence="2" key="1">
    <citation type="submission" date="2017-04" db="EMBL/GenBank/DDBJ databases">
        <authorList>
            <person name="Varghese N."/>
            <person name="Submissions S."/>
        </authorList>
    </citation>
    <scope>NUCLEOTIDE SEQUENCE [LARGE SCALE GENOMIC DNA]</scope>
    <source>
        <strain evidence="2">DSM 4125</strain>
    </source>
</reference>
<dbReference type="PIRSF" id="PIRSF031551">
    <property type="entry name" value="DUF1706"/>
    <property type="match status" value="1"/>
</dbReference>
<name>A0A1X7L4V4_9BACT</name>
<dbReference type="AlphaFoldDB" id="A0A1X7L4V4"/>
<dbReference type="OrthoDB" id="9786621at2"/>
<accession>A0A1X7L4V4</accession>
<evidence type="ECO:0000313" key="2">
    <source>
        <dbReference type="Proteomes" id="UP000193804"/>
    </source>
</evidence>
<dbReference type="InterPro" id="IPR012550">
    <property type="entry name" value="DUF1706"/>
</dbReference>
<dbReference type="InterPro" id="IPR034660">
    <property type="entry name" value="DinB/YfiT-like"/>
</dbReference>
<evidence type="ECO:0008006" key="3">
    <source>
        <dbReference type="Google" id="ProtNLM"/>
    </source>
</evidence>
<protein>
    <recommendedName>
        <fullName evidence="3">DinB superfamily protein</fullName>
    </recommendedName>
</protein>
<proteinExistence type="predicted"/>
<gene>
    <name evidence="1" type="ORF">SAMN05661096_03483</name>
</gene>
<dbReference type="PANTHER" id="PTHR40658">
    <property type="match status" value="1"/>
</dbReference>